<comment type="caution">
    <text evidence="2">The sequence shown here is derived from an EMBL/GenBank/DDBJ whole genome shotgun (WGS) entry which is preliminary data.</text>
</comment>
<gene>
    <name evidence="2" type="ORF">Poly51_56810</name>
</gene>
<dbReference type="RefSeq" id="WP_146462060.1">
    <property type="nucleotide sequence ID" value="NZ_SJPW01000008.1"/>
</dbReference>
<keyword evidence="3" id="KW-1185">Reference proteome</keyword>
<feature type="region of interest" description="Disordered" evidence="1">
    <location>
        <begin position="161"/>
        <end position="187"/>
    </location>
</feature>
<feature type="region of interest" description="Disordered" evidence="1">
    <location>
        <begin position="53"/>
        <end position="74"/>
    </location>
</feature>
<evidence type="ECO:0000313" key="3">
    <source>
        <dbReference type="Proteomes" id="UP000318288"/>
    </source>
</evidence>
<evidence type="ECO:0000313" key="2">
    <source>
        <dbReference type="EMBL" id="TWU46285.1"/>
    </source>
</evidence>
<protein>
    <submittedName>
        <fullName evidence="2">Uncharacterized protein</fullName>
    </submittedName>
</protein>
<dbReference type="AlphaFoldDB" id="A0A5C6ECS3"/>
<name>A0A5C6ECS3_9BACT</name>
<organism evidence="2 3">
    <name type="scientific">Rubripirellula tenax</name>
    <dbReference type="NCBI Taxonomy" id="2528015"/>
    <lineage>
        <taxon>Bacteria</taxon>
        <taxon>Pseudomonadati</taxon>
        <taxon>Planctomycetota</taxon>
        <taxon>Planctomycetia</taxon>
        <taxon>Pirellulales</taxon>
        <taxon>Pirellulaceae</taxon>
        <taxon>Rubripirellula</taxon>
    </lineage>
</organism>
<sequence length="187" mass="20659">MGFTIQYCSTEAMHPAQAFEIKQDASILSSGFTWLSCEPVILNQKSDGRLAGASKPNFFADPPPSDDTNAEGLPDGNVLTMTDVLCELSRRHKINWKIGHDYEQDPIGEIRAGVIDPDLLEQLEAFGSIGELLDSMADDDEEEDDLALRASRLSFLADQDNVNKGKVDEDQADDDDEPRLLKFPGRD</sequence>
<reference evidence="2 3" key="1">
    <citation type="submission" date="2019-02" db="EMBL/GenBank/DDBJ databases">
        <title>Deep-cultivation of Planctomycetes and their phenomic and genomic characterization uncovers novel biology.</title>
        <authorList>
            <person name="Wiegand S."/>
            <person name="Jogler M."/>
            <person name="Boedeker C."/>
            <person name="Pinto D."/>
            <person name="Vollmers J."/>
            <person name="Rivas-Marin E."/>
            <person name="Kohn T."/>
            <person name="Peeters S.H."/>
            <person name="Heuer A."/>
            <person name="Rast P."/>
            <person name="Oberbeckmann S."/>
            <person name="Bunk B."/>
            <person name="Jeske O."/>
            <person name="Meyerdierks A."/>
            <person name="Storesund J.E."/>
            <person name="Kallscheuer N."/>
            <person name="Luecker S."/>
            <person name="Lage O.M."/>
            <person name="Pohl T."/>
            <person name="Merkel B.J."/>
            <person name="Hornburger P."/>
            <person name="Mueller R.-W."/>
            <person name="Bruemmer F."/>
            <person name="Labrenz M."/>
            <person name="Spormann A.M."/>
            <person name="Op Den Camp H."/>
            <person name="Overmann J."/>
            <person name="Amann R."/>
            <person name="Jetten M.S.M."/>
            <person name="Mascher T."/>
            <person name="Medema M.H."/>
            <person name="Devos D.P."/>
            <person name="Kaster A.-K."/>
            <person name="Ovreas L."/>
            <person name="Rohde M."/>
            <person name="Galperin M.Y."/>
            <person name="Jogler C."/>
        </authorList>
    </citation>
    <scope>NUCLEOTIDE SEQUENCE [LARGE SCALE GENOMIC DNA]</scope>
    <source>
        <strain evidence="2 3">Poly51</strain>
    </source>
</reference>
<dbReference type="EMBL" id="SJPW01000008">
    <property type="protein sequence ID" value="TWU46285.1"/>
    <property type="molecule type" value="Genomic_DNA"/>
</dbReference>
<feature type="compositionally biased region" description="Basic and acidic residues" evidence="1">
    <location>
        <begin position="178"/>
        <end position="187"/>
    </location>
</feature>
<evidence type="ECO:0000256" key="1">
    <source>
        <dbReference type="SAM" id="MobiDB-lite"/>
    </source>
</evidence>
<proteinExistence type="predicted"/>
<dbReference type="OrthoDB" id="278912at2"/>
<dbReference type="Proteomes" id="UP000318288">
    <property type="component" value="Unassembled WGS sequence"/>
</dbReference>
<accession>A0A5C6ECS3</accession>